<keyword evidence="2" id="KW-0378">Hydrolase</keyword>
<dbReference type="Pfam" id="PF12146">
    <property type="entry name" value="Hydrolase_4"/>
    <property type="match status" value="1"/>
</dbReference>
<organism evidence="2 3">
    <name type="scientific">Paludisphaera mucosa</name>
    <dbReference type="NCBI Taxonomy" id="3030827"/>
    <lineage>
        <taxon>Bacteria</taxon>
        <taxon>Pseudomonadati</taxon>
        <taxon>Planctomycetota</taxon>
        <taxon>Planctomycetia</taxon>
        <taxon>Isosphaerales</taxon>
        <taxon>Isosphaeraceae</taxon>
        <taxon>Paludisphaera</taxon>
    </lineage>
</organism>
<feature type="domain" description="Serine aminopeptidase S33" evidence="1">
    <location>
        <begin position="85"/>
        <end position="165"/>
    </location>
</feature>
<dbReference type="EMBL" id="JARRAG010000002">
    <property type="protein sequence ID" value="MDG3006058.1"/>
    <property type="molecule type" value="Genomic_DNA"/>
</dbReference>
<proteinExistence type="predicted"/>
<evidence type="ECO:0000259" key="1">
    <source>
        <dbReference type="Pfam" id="PF12146"/>
    </source>
</evidence>
<dbReference type="InterPro" id="IPR022742">
    <property type="entry name" value="Hydrolase_4"/>
</dbReference>
<dbReference type="InterPro" id="IPR029058">
    <property type="entry name" value="AB_hydrolase_fold"/>
</dbReference>
<dbReference type="Proteomes" id="UP001216907">
    <property type="component" value="Unassembled WGS sequence"/>
</dbReference>
<keyword evidence="3" id="KW-1185">Reference proteome</keyword>
<name>A0ABT6FF83_9BACT</name>
<sequence>MTWFRKRVRKAVINRTEAVAAVEAITGAGGPTGGLVLVADGIGGLDLCGRAMARVVRAAGLPYTTWTVPWGHGPGRWYADLSDAAGCEARAADVAETIRLFHARRPDVPIFLVGKSGGCAVMVKALEGLDEPVVERAVLLAPALSPGYDLTRALERVRAEVVVHWSPFDVFFLGLGTGVFGTSDRIRGRGAGLVGFRTPGPADDPRRLAAYRKLRQVRWAAGMSVMGYFGGHLGPDSPRFLARYVVPLLRVGGAPGA</sequence>
<evidence type="ECO:0000313" key="2">
    <source>
        <dbReference type="EMBL" id="MDG3006058.1"/>
    </source>
</evidence>
<dbReference type="GO" id="GO:0016787">
    <property type="term" value="F:hydrolase activity"/>
    <property type="evidence" value="ECO:0007669"/>
    <property type="project" value="UniProtKB-KW"/>
</dbReference>
<dbReference type="RefSeq" id="WP_277862363.1">
    <property type="nucleotide sequence ID" value="NZ_JARRAG010000002.1"/>
</dbReference>
<protein>
    <submittedName>
        <fullName evidence="2">Alpha/beta hydrolase</fullName>
    </submittedName>
</protein>
<accession>A0ABT6FF83</accession>
<comment type="caution">
    <text evidence="2">The sequence shown here is derived from an EMBL/GenBank/DDBJ whole genome shotgun (WGS) entry which is preliminary data.</text>
</comment>
<evidence type="ECO:0000313" key="3">
    <source>
        <dbReference type="Proteomes" id="UP001216907"/>
    </source>
</evidence>
<dbReference type="SUPFAM" id="SSF53474">
    <property type="entry name" value="alpha/beta-Hydrolases"/>
    <property type="match status" value="1"/>
</dbReference>
<reference evidence="2 3" key="1">
    <citation type="submission" date="2023-03" db="EMBL/GenBank/DDBJ databases">
        <title>Paludisphaera mucosa sp. nov. a novel planctomycete from northern fen.</title>
        <authorList>
            <person name="Ivanova A."/>
        </authorList>
    </citation>
    <scope>NUCLEOTIDE SEQUENCE [LARGE SCALE GENOMIC DNA]</scope>
    <source>
        <strain evidence="2 3">Pla2</strain>
    </source>
</reference>
<gene>
    <name evidence="2" type="ORF">PZE19_19975</name>
</gene>
<dbReference type="Gene3D" id="3.40.50.1820">
    <property type="entry name" value="alpha/beta hydrolase"/>
    <property type="match status" value="1"/>
</dbReference>